<keyword evidence="6" id="KW-0472">Membrane</keyword>
<dbReference type="Pfam" id="PF00069">
    <property type="entry name" value="Pkinase"/>
    <property type="match status" value="1"/>
</dbReference>
<dbReference type="InterPro" id="IPR039431">
    <property type="entry name" value="Vta1/CALS_N"/>
</dbReference>
<evidence type="ECO:0000256" key="4">
    <source>
        <dbReference type="ARBA" id="ARBA00022777"/>
    </source>
</evidence>
<comment type="subcellular location">
    <subcellularLocation>
        <location evidence="1">Endomembrane system</location>
    </subcellularLocation>
</comment>
<evidence type="ECO:0000313" key="9">
    <source>
        <dbReference type="EMBL" id="TXG72389.1"/>
    </source>
</evidence>
<dbReference type="SMART" id="SM01205">
    <property type="entry name" value="FKS1_dom1"/>
    <property type="match status" value="1"/>
</dbReference>
<dbReference type="InterPro" id="IPR011009">
    <property type="entry name" value="Kinase-like_dom_sf"/>
</dbReference>
<dbReference type="Proteomes" id="UP000323000">
    <property type="component" value="Chromosome 1"/>
</dbReference>
<protein>
    <recommendedName>
        <fullName evidence="8">Protein kinase domain-containing protein</fullName>
    </recommendedName>
</protein>
<keyword evidence="10" id="KW-1185">Reference proteome</keyword>
<proteinExistence type="predicted"/>
<dbReference type="SUPFAM" id="SSF56112">
    <property type="entry name" value="Protein kinase-like (PK-like)"/>
    <property type="match status" value="1"/>
</dbReference>
<dbReference type="PROSITE" id="PS50011">
    <property type="entry name" value="PROTEIN_KINASE_DOM"/>
    <property type="match status" value="1"/>
</dbReference>
<keyword evidence="3 7" id="KW-0547">Nucleotide-binding</keyword>
<dbReference type="Gene3D" id="1.10.510.10">
    <property type="entry name" value="Transferase(Phosphotransferase) domain 1"/>
    <property type="match status" value="1"/>
</dbReference>
<dbReference type="PANTHER" id="PTHR48011">
    <property type="entry name" value="CCR4-NOT TRANSCRIPTIONAL COMPLEX SUBUNIT CAF120-RELATED"/>
    <property type="match status" value="1"/>
</dbReference>
<dbReference type="Pfam" id="PF04652">
    <property type="entry name" value="Vta1"/>
    <property type="match status" value="1"/>
</dbReference>
<feature type="binding site" evidence="7">
    <location>
        <position position="498"/>
    </location>
    <ligand>
        <name>ATP</name>
        <dbReference type="ChEBI" id="CHEBI:30616"/>
    </ligand>
</feature>
<dbReference type="PROSITE" id="PS00107">
    <property type="entry name" value="PROTEIN_KINASE_ATP"/>
    <property type="match status" value="1"/>
</dbReference>
<dbReference type="CDD" id="cd06606">
    <property type="entry name" value="STKc_MAPKKK"/>
    <property type="match status" value="1"/>
</dbReference>
<dbReference type="EMBL" id="VAHF01000001">
    <property type="protein sequence ID" value="TXG72389.1"/>
    <property type="molecule type" value="Genomic_DNA"/>
</dbReference>
<evidence type="ECO:0000256" key="2">
    <source>
        <dbReference type="ARBA" id="ARBA00022679"/>
    </source>
</evidence>
<evidence type="ECO:0000256" key="6">
    <source>
        <dbReference type="ARBA" id="ARBA00023136"/>
    </source>
</evidence>
<evidence type="ECO:0000313" key="10">
    <source>
        <dbReference type="Proteomes" id="UP000323000"/>
    </source>
</evidence>
<dbReference type="Gene3D" id="1.25.40.270">
    <property type="entry name" value="Vacuolar protein sorting-associated protein vta1"/>
    <property type="match status" value="1"/>
</dbReference>
<dbReference type="GO" id="GO:0005524">
    <property type="term" value="F:ATP binding"/>
    <property type="evidence" value="ECO:0007669"/>
    <property type="project" value="UniProtKB-UniRule"/>
</dbReference>
<accession>A0A5C7ITE9</accession>
<dbReference type="InterPro" id="IPR017441">
    <property type="entry name" value="Protein_kinase_ATP_BS"/>
</dbReference>
<dbReference type="InterPro" id="IPR052751">
    <property type="entry name" value="Plant_MAPKKK"/>
</dbReference>
<dbReference type="GO" id="GO:0007165">
    <property type="term" value="P:signal transduction"/>
    <property type="evidence" value="ECO:0007669"/>
    <property type="project" value="TreeGrafter"/>
</dbReference>
<dbReference type="InterPro" id="IPR000719">
    <property type="entry name" value="Prot_kinase_dom"/>
</dbReference>
<organism evidence="9 10">
    <name type="scientific">Acer yangbiense</name>
    <dbReference type="NCBI Taxonomy" id="1000413"/>
    <lineage>
        <taxon>Eukaryota</taxon>
        <taxon>Viridiplantae</taxon>
        <taxon>Streptophyta</taxon>
        <taxon>Embryophyta</taxon>
        <taxon>Tracheophyta</taxon>
        <taxon>Spermatophyta</taxon>
        <taxon>Magnoliopsida</taxon>
        <taxon>eudicotyledons</taxon>
        <taxon>Gunneridae</taxon>
        <taxon>Pentapetalae</taxon>
        <taxon>rosids</taxon>
        <taxon>malvids</taxon>
        <taxon>Sapindales</taxon>
        <taxon>Sapindaceae</taxon>
        <taxon>Hippocastanoideae</taxon>
        <taxon>Acereae</taxon>
        <taxon>Acer</taxon>
    </lineage>
</organism>
<evidence type="ECO:0000256" key="1">
    <source>
        <dbReference type="ARBA" id="ARBA00004308"/>
    </source>
</evidence>
<dbReference type="OrthoDB" id="1880850at2759"/>
<dbReference type="InterPro" id="IPR026899">
    <property type="entry name" value="FKS1-like_dom1"/>
</dbReference>
<dbReference type="PROSITE" id="PS00108">
    <property type="entry name" value="PROTEIN_KINASE_ST"/>
    <property type="match status" value="1"/>
</dbReference>
<comment type="caution">
    <text evidence="9">The sequence shown here is derived from an EMBL/GenBank/DDBJ whole genome shotgun (WGS) entry which is preliminary data.</text>
</comment>
<dbReference type="InterPro" id="IPR023175">
    <property type="entry name" value="Vta1/CALS_N_sf"/>
</dbReference>
<evidence type="ECO:0000256" key="7">
    <source>
        <dbReference type="PROSITE-ProRule" id="PRU10141"/>
    </source>
</evidence>
<name>A0A5C7ITE9_9ROSI</name>
<gene>
    <name evidence="9" type="ORF">EZV62_000968</name>
</gene>
<dbReference type="PANTHER" id="PTHR48011:SF56">
    <property type="entry name" value="PROTEIN KINASE DOMAIN-CONTAINING PROTEIN"/>
    <property type="match status" value="1"/>
</dbReference>
<feature type="domain" description="Protein kinase" evidence="8">
    <location>
        <begin position="464"/>
        <end position="737"/>
    </location>
</feature>
<evidence type="ECO:0000256" key="3">
    <source>
        <dbReference type="ARBA" id="ARBA00022741"/>
    </source>
</evidence>
<reference evidence="10" key="1">
    <citation type="journal article" date="2019" name="Gigascience">
        <title>De novo genome assembly of the endangered Acer yangbiense, a plant species with extremely small populations endemic to Yunnan Province, China.</title>
        <authorList>
            <person name="Yang J."/>
            <person name="Wariss H.M."/>
            <person name="Tao L."/>
            <person name="Zhang R."/>
            <person name="Yun Q."/>
            <person name="Hollingsworth P."/>
            <person name="Dao Z."/>
            <person name="Luo G."/>
            <person name="Guo H."/>
            <person name="Ma Y."/>
            <person name="Sun W."/>
        </authorList>
    </citation>
    <scope>NUCLEOTIDE SEQUENCE [LARGE SCALE GENOMIC DNA]</scope>
    <source>
        <strain evidence="10">cv. Malutang</strain>
    </source>
</reference>
<dbReference type="Pfam" id="PF14288">
    <property type="entry name" value="FKS1_dom1"/>
    <property type="match status" value="1"/>
</dbReference>
<evidence type="ECO:0000256" key="5">
    <source>
        <dbReference type="ARBA" id="ARBA00022840"/>
    </source>
</evidence>
<dbReference type="SMART" id="SM00220">
    <property type="entry name" value="S_TKc"/>
    <property type="match status" value="1"/>
</dbReference>
<sequence>MSNLDARPWRSAAMTTFSAEVFDNEVLPSSLGSIAPILRIATELESQRPRVAYLFRYYAFEKAHRLDQSSSGRGVRQFKIALLQRLQTLSKPRLAHQAVVQLWTSAIQFWFAVDHLATRIKNTDALEIESYYQHYYEHYIRAYHGKQADRAQLGKAYQTAGALFEVLCFVNKYEKVEEVDPEANVEEKKEIYAPYNILPLDAAVSSQPIMQREEVKAAVAALWNTRGLNWPGAFEPQRQKAGDLDILDWLRAMFGFQRDNVRNQRGPLILLLANNHSRLHPKPEPHNKLDERAVDAVMNKLFTNYKNWCRFLGRKHSLCNTSMYIEMAYELHGLLAGNVTGENIKPSYGGDHEAFLRKVITPIYHVIDKEAKKSKDGKATDRCNYDDLNEYFWSSDCFSLGWPMRDVDSQVRNVAGVQSWLAPPTGCRAESRFSKSNVIVFNQKRKYSIQSEQESMMDSDGVSWLRGPILGKGAFGSVFLATSRNPKSRFFPPTMAVKSAEFSASASLQKEKEILNNLLGCPHVVQCFGDETTFGRNGEMVYNVLLEYASGGTLADSIKKSNGVGLPEHEVRLYTRCILEGLCHVHDCDYVHCDLKPDNVLLVPNKSGAGFVAKIGDFGLAKRGRQSKKHKFLSDYLRGTTMYLAPETVIDHVQELPSDVWSLGCVVLEMLTGQKPWNSLNQKLNSKQVLNLISDDKSLPEIPSGVSREARDFLKGCLVRKPWMRLTTEMLLYHPFVQGLDDQAFEVAEDEISEESSSSYAADSEFSSDCCYSSFRSEEEADYTVEDDDGLFQASSSPKMHRPSVIAIPADA</sequence>
<keyword evidence="5 7" id="KW-0067">ATP-binding</keyword>
<keyword evidence="2" id="KW-0808">Transferase</keyword>
<evidence type="ECO:0000259" key="8">
    <source>
        <dbReference type="PROSITE" id="PS50011"/>
    </source>
</evidence>
<dbReference type="AlphaFoldDB" id="A0A5C7ITE9"/>
<dbReference type="GO" id="GO:0004672">
    <property type="term" value="F:protein kinase activity"/>
    <property type="evidence" value="ECO:0007669"/>
    <property type="project" value="InterPro"/>
</dbReference>
<dbReference type="GO" id="GO:0012505">
    <property type="term" value="C:endomembrane system"/>
    <property type="evidence" value="ECO:0007669"/>
    <property type="project" value="UniProtKB-SubCell"/>
</dbReference>
<dbReference type="InterPro" id="IPR008271">
    <property type="entry name" value="Ser/Thr_kinase_AS"/>
</dbReference>
<keyword evidence="4" id="KW-0418">Kinase</keyword>